<keyword evidence="5 12" id="KW-0812">Transmembrane</keyword>
<evidence type="ECO:0000256" key="2">
    <source>
        <dbReference type="ARBA" id="ARBA00009592"/>
    </source>
</evidence>
<evidence type="ECO:0000256" key="12">
    <source>
        <dbReference type="SAM" id="Phobius"/>
    </source>
</evidence>
<proteinExistence type="inferred from homology"/>
<dbReference type="Pfam" id="PF00560">
    <property type="entry name" value="LRR_1"/>
    <property type="match status" value="14"/>
</dbReference>
<keyword evidence="10 15" id="KW-0675">Receptor</keyword>
<evidence type="ECO:0000259" key="13">
    <source>
        <dbReference type="Pfam" id="PF08263"/>
    </source>
</evidence>
<name>A0A445GK03_GLYSO</name>
<comment type="caution">
    <text evidence="15">The sequence shown here is derived from an EMBL/GenBank/DDBJ whole genome shotgun (WGS) entry which is preliminary data.</text>
</comment>
<evidence type="ECO:0000256" key="10">
    <source>
        <dbReference type="ARBA" id="ARBA00023170"/>
    </source>
</evidence>
<evidence type="ECO:0000313" key="15">
    <source>
        <dbReference type="EMBL" id="RZB61549.1"/>
    </source>
</evidence>
<reference evidence="15 16" key="1">
    <citation type="submission" date="2018-09" db="EMBL/GenBank/DDBJ databases">
        <title>A high-quality reference genome of wild soybean provides a powerful tool to mine soybean genomes.</title>
        <authorList>
            <person name="Xie M."/>
            <person name="Chung C.Y.L."/>
            <person name="Li M.-W."/>
            <person name="Wong F.-L."/>
            <person name="Chan T.-F."/>
            <person name="Lam H.-M."/>
        </authorList>
    </citation>
    <scope>NUCLEOTIDE SEQUENCE [LARGE SCALE GENOMIC DNA]</scope>
    <source>
        <strain evidence="16">cv. W05</strain>
        <tissue evidence="15">Hypocotyl of etiolated seedlings</tissue>
    </source>
</reference>
<gene>
    <name evidence="15" type="ORF">D0Y65_044035</name>
</gene>
<dbReference type="Pfam" id="PF23598">
    <property type="entry name" value="LRR_14"/>
    <property type="match status" value="1"/>
</dbReference>
<organism evidence="15 16">
    <name type="scientific">Glycine soja</name>
    <name type="common">Wild soybean</name>
    <dbReference type="NCBI Taxonomy" id="3848"/>
    <lineage>
        <taxon>Eukaryota</taxon>
        <taxon>Viridiplantae</taxon>
        <taxon>Streptophyta</taxon>
        <taxon>Embryophyta</taxon>
        <taxon>Tracheophyta</taxon>
        <taxon>Spermatophyta</taxon>
        <taxon>Magnoliopsida</taxon>
        <taxon>eudicotyledons</taxon>
        <taxon>Gunneridae</taxon>
        <taxon>Pentapetalae</taxon>
        <taxon>rosids</taxon>
        <taxon>fabids</taxon>
        <taxon>Fabales</taxon>
        <taxon>Fabaceae</taxon>
        <taxon>Papilionoideae</taxon>
        <taxon>50 kb inversion clade</taxon>
        <taxon>NPAAA clade</taxon>
        <taxon>indigoferoid/millettioid clade</taxon>
        <taxon>Phaseoleae</taxon>
        <taxon>Glycine</taxon>
        <taxon>Glycine subgen. Soja</taxon>
    </lineage>
</organism>
<dbReference type="GO" id="GO:0005886">
    <property type="term" value="C:plasma membrane"/>
    <property type="evidence" value="ECO:0007669"/>
    <property type="project" value="UniProtKB-SubCell"/>
</dbReference>
<feature type="domain" description="Leucine-rich repeat-containing N-terminal plant-type" evidence="13">
    <location>
        <begin position="4"/>
        <end position="41"/>
    </location>
</feature>
<keyword evidence="7" id="KW-0677">Repeat</keyword>
<evidence type="ECO:0000313" key="16">
    <source>
        <dbReference type="Proteomes" id="UP000289340"/>
    </source>
</evidence>
<keyword evidence="8 12" id="KW-1133">Transmembrane helix</keyword>
<evidence type="ECO:0000256" key="5">
    <source>
        <dbReference type="ARBA" id="ARBA00022692"/>
    </source>
</evidence>
<dbReference type="FunFam" id="3.80.10.10:FF:000383">
    <property type="entry name" value="Leucine-rich repeat receptor protein kinase EMS1"/>
    <property type="match status" value="1"/>
</dbReference>
<evidence type="ECO:0000256" key="11">
    <source>
        <dbReference type="ARBA" id="ARBA00023180"/>
    </source>
</evidence>
<dbReference type="InterPro" id="IPR001611">
    <property type="entry name" value="Leu-rich_rpt"/>
</dbReference>
<dbReference type="PANTHER" id="PTHR48063:SF98">
    <property type="entry name" value="LRR RECEPTOR-LIKE SERINE_THREONINE-PROTEIN KINASE FLS2"/>
    <property type="match status" value="1"/>
</dbReference>
<dbReference type="PANTHER" id="PTHR48063">
    <property type="entry name" value="LRR RECEPTOR-LIKE KINASE"/>
    <property type="match status" value="1"/>
</dbReference>
<dbReference type="InterPro" id="IPR003591">
    <property type="entry name" value="Leu-rich_rpt_typical-subtyp"/>
</dbReference>
<dbReference type="EMBL" id="QZWG01000016">
    <property type="protein sequence ID" value="RZB61549.1"/>
    <property type="molecule type" value="Genomic_DNA"/>
</dbReference>
<dbReference type="FunFam" id="3.80.10.10:FF:000275">
    <property type="entry name" value="Leucine-rich repeat receptor-like protein kinase"/>
    <property type="match status" value="1"/>
</dbReference>
<dbReference type="PROSITE" id="PS51450">
    <property type="entry name" value="LRR"/>
    <property type="match status" value="3"/>
</dbReference>
<dbReference type="Gene3D" id="3.80.10.10">
    <property type="entry name" value="Ribonuclease Inhibitor"/>
    <property type="match status" value="6"/>
</dbReference>
<evidence type="ECO:0000256" key="9">
    <source>
        <dbReference type="ARBA" id="ARBA00023136"/>
    </source>
</evidence>
<evidence type="ECO:0000256" key="7">
    <source>
        <dbReference type="ARBA" id="ARBA00022737"/>
    </source>
</evidence>
<dbReference type="Pfam" id="PF08263">
    <property type="entry name" value="LRRNT_2"/>
    <property type="match status" value="1"/>
</dbReference>
<evidence type="ECO:0000256" key="3">
    <source>
        <dbReference type="ARBA" id="ARBA00022475"/>
    </source>
</evidence>
<protein>
    <submittedName>
        <fullName evidence="15">Receptor-like protein EIX2</fullName>
    </submittedName>
</protein>
<dbReference type="FunFam" id="3.80.10.10:FF:000111">
    <property type="entry name" value="LRR receptor-like serine/threonine-protein kinase ERECTA"/>
    <property type="match status" value="1"/>
</dbReference>
<keyword evidence="9 12" id="KW-0472">Membrane</keyword>
<evidence type="ECO:0000256" key="1">
    <source>
        <dbReference type="ARBA" id="ARBA00004251"/>
    </source>
</evidence>
<evidence type="ECO:0000256" key="8">
    <source>
        <dbReference type="ARBA" id="ARBA00022989"/>
    </source>
</evidence>
<keyword evidence="16" id="KW-1185">Reference proteome</keyword>
<dbReference type="InterPro" id="IPR013210">
    <property type="entry name" value="LRR_N_plant-typ"/>
</dbReference>
<dbReference type="Proteomes" id="UP000289340">
    <property type="component" value="Chromosome 16"/>
</dbReference>
<dbReference type="SUPFAM" id="SSF52058">
    <property type="entry name" value="L domain-like"/>
    <property type="match status" value="2"/>
</dbReference>
<dbReference type="InterPro" id="IPR055414">
    <property type="entry name" value="LRR_R13L4/SHOC2-like"/>
</dbReference>
<keyword evidence="11" id="KW-0325">Glycoprotein</keyword>
<evidence type="ECO:0000256" key="6">
    <source>
        <dbReference type="ARBA" id="ARBA00022729"/>
    </source>
</evidence>
<feature type="domain" description="Disease resistance R13L4/SHOC-2-like LRR" evidence="14">
    <location>
        <begin position="171"/>
        <end position="408"/>
    </location>
</feature>
<keyword evidence="4" id="KW-0433">Leucine-rich repeat</keyword>
<dbReference type="InterPro" id="IPR046956">
    <property type="entry name" value="RLP23-like"/>
</dbReference>
<dbReference type="AlphaFoldDB" id="A0A445GK03"/>
<sequence>MCIQTEREALLQFKAAIEDPYGMLSSWTTSDCCQWQGIRCTNLTGHVLVLDLHGQIKFSYAFNRFTGILSQRFIGGEIHKSLMELQQLKYLNLSWNSFQGRGIPEFLGSLTNLRYLDLSNSDFGGKIPTQFGSLSHLKYLNLAWNNYLEGSISRQLGNLSQLQHLDLSYNSFEGNIPSQIGNLSQLQHLDLSFNQFEGNIPSQIGNLSQLQHLDLLGNRFEGNIPSQIGNLSQLLHLDLRYNYFEGSIPSQLGNLSNLQKLYLGGYYYHDGVALKIDDGDHWLSNLISLTHLSLVSISNLNISHSFLQMIAKLPKLRELSLSNCSLSDHFILPLRPSKFNFSSSLSVLDLYMNRFTSSMILQWLSNVTSNLVELDLSDNIFKGEDLKSLANICTLHSLYMPANHLTEDLPSILHNLSSGCVKHSLQELDFTYNQITGSLPDLSVFSSLRSLFLDGNKLSGKIPEGIRLPFHLKSLSIRSNSLEGGIPKSFGNSCALSSLDMSANSLNKELSVIIHQLSGCARFSLQELNIRGNQINGTLSDLSIFSALKTLDLSENQLNGKIPESTKLPSLLESLSIGSNSLKGGIPKSFGDACALRSLDMSNNSLSEEFPMIIHHLSGCARYSLEGLDLRMNQINGTLPDLSIFSSLRELYLYGNMLNGEIPKDIKFPPQLERLDMQSNSLKGVLTDYHFANMSKLYDLELSHNSLLALAFSPNWAPPFQLSYIGLRSCKLGPVFPKWLETQNQFEHIDISNSGIADMVPKWFWDNLAFREWISMNISYNNLHGIIPNFPIKNIQYSLILGSNQFDGPIPPFLRGFLFLDLSKNKFSDSHSFLCVNDTVETLYQLDLSSNRFSGKIPDCWSHFKSLSYLDLSHNNFSGRIPTSMGSLLHLQALLLRNNNLTDDIPFSMRSCTNLVMLDIAENRLSGLIPAWIGSELQELQFLSLGRNNFHGSLPLQICYLSDIQLLDVSLNSMSGQIPKCIKIFTSMTQKTSSQGHSYYVNDNGLITNQTYDLNAFLMWKGSEQMFKNNGLLLLKSIDLSSNHFSGEIPLEIENLFGLVSLNLSRNHLTGAIPSNIGKLTSLDFLDLSRNHLVGSIPWSLTQIDRLGVLDLSHNNLSGEIPTGTQLQSFNASCFEDNLDLCGPPLEKLCIDGKPAQEPIVKLPEDEKLLFTREFYMSMAIGFVISFWGVFGSILIKRSWRHAYFKFISNLSDAIYVMVAVKVSKWRHRG</sequence>
<evidence type="ECO:0000256" key="4">
    <source>
        <dbReference type="ARBA" id="ARBA00022614"/>
    </source>
</evidence>
<feature type="transmembrane region" description="Helical" evidence="12">
    <location>
        <begin position="1175"/>
        <end position="1196"/>
    </location>
</feature>
<evidence type="ECO:0000259" key="14">
    <source>
        <dbReference type="Pfam" id="PF23598"/>
    </source>
</evidence>
<keyword evidence="6" id="KW-0732">Signal</keyword>
<comment type="subcellular location">
    <subcellularLocation>
        <location evidence="1">Cell membrane</location>
        <topology evidence="1">Single-pass type I membrane protein</topology>
    </subcellularLocation>
</comment>
<dbReference type="Pfam" id="PF13516">
    <property type="entry name" value="LRR_6"/>
    <property type="match status" value="1"/>
</dbReference>
<comment type="similarity">
    <text evidence="2">Belongs to the RLP family.</text>
</comment>
<accession>A0A445GK03</accession>
<dbReference type="PRINTS" id="PR00019">
    <property type="entry name" value="LEURICHRPT"/>
</dbReference>
<keyword evidence="3" id="KW-1003">Cell membrane</keyword>
<dbReference type="InterPro" id="IPR032675">
    <property type="entry name" value="LRR_dom_sf"/>
</dbReference>
<dbReference type="FunFam" id="3.80.10.10:FF:000095">
    <property type="entry name" value="LRR receptor-like serine/threonine-protein kinase GSO1"/>
    <property type="match status" value="1"/>
</dbReference>
<dbReference type="SMART" id="SM00369">
    <property type="entry name" value="LRR_TYP"/>
    <property type="match status" value="11"/>
</dbReference>
<dbReference type="SUPFAM" id="SSF52047">
    <property type="entry name" value="RNI-like"/>
    <property type="match status" value="1"/>
</dbReference>